<protein>
    <submittedName>
        <fullName evidence="6">Double-stranded RNA-binding protein 3</fullName>
    </submittedName>
</protein>
<feature type="domain" description="DRBM" evidence="5">
    <location>
        <begin position="1"/>
        <end position="70"/>
    </location>
</feature>
<gene>
    <name evidence="6" type="ORF">STAS_02642</name>
</gene>
<dbReference type="PROSITE" id="PS50137">
    <property type="entry name" value="DS_RBD"/>
    <property type="match status" value="3"/>
</dbReference>
<evidence type="ECO:0000256" key="2">
    <source>
        <dbReference type="ARBA" id="ARBA00022884"/>
    </source>
</evidence>
<feature type="compositionally biased region" description="Polar residues" evidence="4">
    <location>
        <begin position="374"/>
        <end position="391"/>
    </location>
</feature>
<keyword evidence="1" id="KW-0677">Repeat</keyword>
<feature type="region of interest" description="Disordered" evidence="4">
    <location>
        <begin position="340"/>
        <end position="407"/>
    </location>
</feature>
<evidence type="ECO:0000259" key="5">
    <source>
        <dbReference type="PROSITE" id="PS50137"/>
    </source>
</evidence>
<dbReference type="OrthoDB" id="5988181at2759"/>
<dbReference type="EMBL" id="BKCP01001336">
    <property type="protein sequence ID" value="GER26968.1"/>
    <property type="molecule type" value="Genomic_DNA"/>
</dbReference>
<evidence type="ECO:0000256" key="4">
    <source>
        <dbReference type="SAM" id="MobiDB-lite"/>
    </source>
</evidence>
<organism evidence="6 7">
    <name type="scientific">Striga asiatica</name>
    <name type="common">Asiatic witchweed</name>
    <name type="synonym">Buchnera asiatica</name>
    <dbReference type="NCBI Taxonomy" id="4170"/>
    <lineage>
        <taxon>Eukaryota</taxon>
        <taxon>Viridiplantae</taxon>
        <taxon>Streptophyta</taxon>
        <taxon>Embryophyta</taxon>
        <taxon>Tracheophyta</taxon>
        <taxon>Spermatophyta</taxon>
        <taxon>Magnoliopsida</taxon>
        <taxon>eudicotyledons</taxon>
        <taxon>Gunneridae</taxon>
        <taxon>Pentapetalae</taxon>
        <taxon>asterids</taxon>
        <taxon>lamiids</taxon>
        <taxon>Lamiales</taxon>
        <taxon>Orobanchaceae</taxon>
        <taxon>Buchnereae</taxon>
        <taxon>Striga</taxon>
    </lineage>
</organism>
<sequence>MYKSKLQEFCQRCSWEFPEYKTVRDGPDHMPHFTATVSVHGQVFETPAQCKSSKEAQNAAARIALEHLNTPPPPQVHHTPATASAPAAVNHQLQEAPPVTPVAPLPELRPAVPDPQLLPLSPLPSSLPFPPAGLLVPKSANSNFASEDILQQNCKDTAQASMVYRVAISSNDNIYKDTLPLYKNQLKKFAEKKNFGLPEYTTETEGPPHARRFKSSVCVEGKSYATKEFFTTLKEAEQAAARVACQELSVDDGGLYKTLLQELAKKRGLLLCPSYETVQSGVPHRPLFSSTVVVGSCTFRGADAKTKRQAEMNAARAAYSALLETAEPLKVQSISVYADAESSSRDDKASETTESYHDSTVEEAHLQAKRAKYSSESMNVNDDTRVPGSSESKTDESTLNPKPVGGVLSIQESCGVRSKTVVYSRKSKLPMPESASVLPFSDDEWVAYKVEQDPEPTAH</sequence>
<accession>A0A5A7P3D5</accession>
<dbReference type="InterPro" id="IPR014720">
    <property type="entry name" value="dsRBD_dom"/>
</dbReference>
<feature type="domain" description="DRBM" evidence="5">
    <location>
        <begin position="181"/>
        <end position="250"/>
    </location>
</feature>
<dbReference type="GO" id="GO:0003723">
    <property type="term" value="F:RNA binding"/>
    <property type="evidence" value="ECO:0007669"/>
    <property type="project" value="UniProtKB-UniRule"/>
</dbReference>
<comment type="caution">
    <text evidence="6">The sequence shown here is derived from an EMBL/GenBank/DDBJ whole genome shotgun (WGS) entry which is preliminary data.</text>
</comment>
<keyword evidence="7" id="KW-1185">Reference proteome</keyword>
<dbReference type="Pfam" id="PF00035">
    <property type="entry name" value="dsrm"/>
    <property type="match status" value="3"/>
</dbReference>
<evidence type="ECO:0000313" key="6">
    <source>
        <dbReference type="EMBL" id="GER26968.1"/>
    </source>
</evidence>
<reference evidence="7" key="1">
    <citation type="journal article" date="2019" name="Curr. Biol.">
        <title>Genome Sequence of Striga asiatica Provides Insight into the Evolution of Plant Parasitism.</title>
        <authorList>
            <person name="Yoshida S."/>
            <person name="Kim S."/>
            <person name="Wafula E.K."/>
            <person name="Tanskanen J."/>
            <person name="Kim Y.M."/>
            <person name="Honaas L."/>
            <person name="Yang Z."/>
            <person name="Spallek T."/>
            <person name="Conn C.E."/>
            <person name="Ichihashi Y."/>
            <person name="Cheong K."/>
            <person name="Cui S."/>
            <person name="Der J.P."/>
            <person name="Gundlach H."/>
            <person name="Jiao Y."/>
            <person name="Hori C."/>
            <person name="Ishida J.K."/>
            <person name="Kasahara H."/>
            <person name="Kiba T."/>
            <person name="Kim M.S."/>
            <person name="Koo N."/>
            <person name="Laohavisit A."/>
            <person name="Lee Y.H."/>
            <person name="Lumba S."/>
            <person name="McCourt P."/>
            <person name="Mortimer J.C."/>
            <person name="Mutuku J.M."/>
            <person name="Nomura T."/>
            <person name="Sasaki-Sekimoto Y."/>
            <person name="Seto Y."/>
            <person name="Wang Y."/>
            <person name="Wakatake T."/>
            <person name="Sakakibara H."/>
            <person name="Demura T."/>
            <person name="Yamaguchi S."/>
            <person name="Yoneyama K."/>
            <person name="Manabe R.I."/>
            <person name="Nelson D.C."/>
            <person name="Schulman A.H."/>
            <person name="Timko M.P."/>
            <person name="dePamphilis C.W."/>
            <person name="Choi D."/>
            <person name="Shirasu K."/>
        </authorList>
    </citation>
    <scope>NUCLEOTIDE SEQUENCE [LARGE SCALE GENOMIC DNA]</scope>
    <source>
        <strain evidence="7">cv. UVA1</strain>
    </source>
</reference>
<dbReference type="AlphaFoldDB" id="A0A5A7P3D5"/>
<dbReference type="SUPFAM" id="SSF54768">
    <property type="entry name" value="dsRNA-binding domain-like"/>
    <property type="match status" value="3"/>
</dbReference>
<dbReference type="Gene3D" id="3.30.160.20">
    <property type="match status" value="3"/>
</dbReference>
<proteinExistence type="predicted"/>
<evidence type="ECO:0000313" key="7">
    <source>
        <dbReference type="Proteomes" id="UP000325081"/>
    </source>
</evidence>
<dbReference type="PANTHER" id="PTHR46031:SF16">
    <property type="entry name" value="DOUBLE-STRANDED RNA-BINDING PROTEIN 4"/>
    <property type="match status" value="1"/>
</dbReference>
<name>A0A5A7P3D5_STRAF</name>
<dbReference type="Proteomes" id="UP000325081">
    <property type="component" value="Unassembled WGS sequence"/>
</dbReference>
<feature type="compositionally biased region" description="Basic and acidic residues" evidence="4">
    <location>
        <begin position="342"/>
        <end position="366"/>
    </location>
</feature>
<evidence type="ECO:0000256" key="1">
    <source>
        <dbReference type="ARBA" id="ARBA00022737"/>
    </source>
</evidence>
<dbReference type="SMART" id="SM00358">
    <property type="entry name" value="DSRM"/>
    <property type="match status" value="3"/>
</dbReference>
<dbReference type="PANTHER" id="PTHR46031">
    <property type="match status" value="1"/>
</dbReference>
<evidence type="ECO:0000256" key="3">
    <source>
        <dbReference type="PROSITE-ProRule" id="PRU00266"/>
    </source>
</evidence>
<keyword evidence="2 3" id="KW-0694">RNA-binding</keyword>
<feature type="domain" description="DRBM" evidence="5">
    <location>
        <begin position="255"/>
        <end position="324"/>
    </location>
</feature>